<dbReference type="InterPro" id="IPR005280">
    <property type="entry name" value="Homoserine_kinase_II"/>
</dbReference>
<evidence type="ECO:0000256" key="1">
    <source>
        <dbReference type="ARBA" id="ARBA00022605"/>
    </source>
</evidence>
<proteinExistence type="inferred from homology"/>
<comment type="caution">
    <text evidence="11">The sequence shown here is derived from an EMBL/GenBank/DDBJ whole genome shotgun (WGS) entry which is preliminary data.</text>
</comment>
<dbReference type="Gene3D" id="3.90.1200.10">
    <property type="match status" value="1"/>
</dbReference>
<gene>
    <name evidence="8 11" type="primary">thrB</name>
    <name evidence="11" type="ORF">MTR65_13710</name>
</gene>
<dbReference type="EMBL" id="JALHAT010000026">
    <property type="protein sequence ID" value="MCJ1961747.1"/>
    <property type="molecule type" value="Genomic_DNA"/>
</dbReference>
<dbReference type="InterPro" id="IPR011009">
    <property type="entry name" value="Kinase-like_dom_sf"/>
</dbReference>
<reference evidence="11" key="1">
    <citation type="submission" date="2022-03" db="EMBL/GenBank/DDBJ databases">
        <title>Identification of a novel bacterium isolated from mangrove sediments.</title>
        <authorList>
            <person name="Pan X."/>
        </authorList>
    </citation>
    <scope>NUCLEOTIDE SEQUENCE</scope>
    <source>
        <strain evidence="11">B2637</strain>
    </source>
</reference>
<accession>A0ABT0AEX4</accession>
<dbReference type="CDD" id="cd05153">
    <property type="entry name" value="HomoserineK_II"/>
    <property type="match status" value="1"/>
</dbReference>
<name>A0ABT0AEX4_9SPHN</name>
<evidence type="ECO:0000313" key="11">
    <source>
        <dbReference type="EMBL" id="MCJ1961747.1"/>
    </source>
</evidence>
<evidence type="ECO:0000313" key="12">
    <source>
        <dbReference type="Proteomes" id="UP001162802"/>
    </source>
</evidence>
<keyword evidence="1 8" id="KW-0028">Amino-acid biosynthesis</keyword>
<keyword evidence="6 8" id="KW-0067">ATP-binding</keyword>
<feature type="domain" description="Aminoglycoside phosphotransferase" evidence="10">
    <location>
        <begin position="27"/>
        <end position="264"/>
    </location>
</feature>
<dbReference type="InterPro" id="IPR002575">
    <property type="entry name" value="Aminoglycoside_PTrfase"/>
</dbReference>
<dbReference type="PANTHER" id="PTHR21064">
    <property type="entry name" value="AMINOGLYCOSIDE PHOSPHOTRANSFERASE DOMAIN-CONTAINING PROTEIN-RELATED"/>
    <property type="match status" value="1"/>
</dbReference>
<keyword evidence="3 8" id="KW-0791">Threonine biosynthesis</keyword>
<sequence>MAVYTRIGAEDMAAIVDAFDVGTLLSAKGIAEGVSNSNWLLEAQRGEEEPRRFILTMYEERTDVEDLPFFLDLLDHLAANDCPVPRTIHDREGASHRFHEGKALALIEFLPGVSVTEPTAGQARSVGAALAKVHLAAASFPARRTNTMGLARWNQLLTDCGEEGLNLIHPELARIVKRELTSLTLGWPLGLPEGVVHADLFPDNVLMLGEEVTGLIDFYFACTDILAYDVAVTHAAWCFSDDGTRFDPEISRALLEGYESVRPLSNEERAALPLLARAASMRFLSTRAYDWMNTPEDALVTPKDPLAFARRLDFYASAENRDLFAKEA</sequence>
<evidence type="ECO:0000256" key="7">
    <source>
        <dbReference type="ARBA" id="ARBA00038240"/>
    </source>
</evidence>
<evidence type="ECO:0000256" key="2">
    <source>
        <dbReference type="ARBA" id="ARBA00022679"/>
    </source>
</evidence>
<keyword evidence="4 8" id="KW-0547">Nucleotide-binding</keyword>
<comment type="similarity">
    <text evidence="7 8">Belongs to the pseudomonas-type ThrB family.</text>
</comment>
<evidence type="ECO:0000256" key="5">
    <source>
        <dbReference type="ARBA" id="ARBA00022777"/>
    </source>
</evidence>
<evidence type="ECO:0000256" key="6">
    <source>
        <dbReference type="ARBA" id="ARBA00022840"/>
    </source>
</evidence>
<evidence type="ECO:0000256" key="9">
    <source>
        <dbReference type="NCBIfam" id="TIGR00938"/>
    </source>
</evidence>
<dbReference type="EC" id="2.7.1.39" evidence="8 9"/>
<dbReference type="RefSeq" id="WP_243801134.1">
    <property type="nucleotide sequence ID" value="NZ_JALHAT010000026.1"/>
</dbReference>
<dbReference type="InterPro" id="IPR050249">
    <property type="entry name" value="Pseudomonas-type_ThrB"/>
</dbReference>
<dbReference type="NCBIfam" id="NF003558">
    <property type="entry name" value="PRK05231.1"/>
    <property type="match status" value="1"/>
</dbReference>
<dbReference type="GO" id="GO:0004413">
    <property type="term" value="F:homoserine kinase activity"/>
    <property type="evidence" value="ECO:0007669"/>
    <property type="project" value="UniProtKB-EC"/>
</dbReference>
<evidence type="ECO:0000256" key="3">
    <source>
        <dbReference type="ARBA" id="ARBA00022697"/>
    </source>
</evidence>
<organism evidence="11 12">
    <name type="scientific">Novosphingobium mangrovi</name>
    <name type="common">ex Hu et al. 2023</name>
    <dbReference type="NCBI Taxonomy" id="2930094"/>
    <lineage>
        <taxon>Bacteria</taxon>
        <taxon>Pseudomonadati</taxon>
        <taxon>Pseudomonadota</taxon>
        <taxon>Alphaproteobacteria</taxon>
        <taxon>Sphingomonadales</taxon>
        <taxon>Sphingomonadaceae</taxon>
        <taxon>Novosphingobium</taxon>
    </lineage>
</organism>
<comment type="catalytic activity">
    <reaction evidence="8">
        <text>L-homoserine + ATP = O-phospho-L-homoserine + ADP + H(+)</text>
        <dbReference type="Rhea" id="RHEA:13985"/>
        <dbReference type="ChEBI" id="CHEBI:15378"/>
        <dbReference type="ChEBI" id="CHEBI:30616"/>
        <dbReference type="ChEBI" id="CHEBI:57476"/>
        <dbReference type="ChEBI" id="CHEBI:57590"/>
        <dbReference type="ChEBI" id="CHEBI:456216"/>
        <dbReference type="EC" id="2.7.1.39"/>
    </reaction>
</comment>
<dbReference type="SUPFAM" id="SSF56112">
    <property type="entry name" value="Protein kinase-like (PK-like)"/>
    <property type="match status" value="1"/>
</dbReference>
<keyword evidence="2 8" id="KW-0808">Transferase</keyword>
<dbReference type="HAMAP" id="MF_00301">
    <property type="entry name" value="Homoser_kinase_2"/>
    <property type="match status" value="1"/>
</dbReference>
<dbReference type="Gene3D" id="3.30.200.20">
    <property type="entry name" value="Phosphorylase Kinase, domain 1"/>
    <property type="match status" value="1"/>
</dbReference>
<evidence type="ECO:0000259" key="10">
    <source>
        <dbReference type="Pfam" id="PF01636"/>
    </source>
</evidence>
<comment type="pathway">
    <text evidence="8">Amino-acid biosynthesis; L-threonine biosynthesis; L-threonine from L-aspartate: step 4/5.</text>
</comment>
<keyword evidence="5 8" id="KW-0418">Kinase</keyword>
<evidence type="ECO:0000256" key="8">
    <source>
        <dbReference type="HAMAP-Rule" id="MF_00301"/>
    </source>
</evidence>
<dbReference type="PANTHER" id="PTHR21064:SF6">
    <property type="entry name" value="AMINOGLYCOSIDE PHOSPHOTRANSFERASE DOMAIN-CONTAINING PROTEIN"/>
    <property type="match status" value="1"/>
</dbReference>
<evidence type="ECO:0000256" key="4">
    <source>
        <dbReference type="ARBA" id="ARBA00022741"/>
    </source>
</evidence>
<dbReference type="Proteomes" id="UP001162802">
    <property type="component" value="Unassembled WGS sequence"/>
</dbReference>
<protein>
    <recommendedName>
        <fullName evidence="8 9">Homoserine kinase</fullName>
        <shortName evidence="8">HK</shortName>
        <shortName evidence="8">HSK</shortName>
        <ecNumber evidence="8 9">2.7.1.39</ecNumber>
    </recommendedName>
</protein>
<dbReference type="Pfam" id="PF01636">
    <property type="entry name" value="APH"/>
    <property type="match status" value="1"/>
</dbReference>
<keyword evidence="12" id="KW-1185">Reference proteome</keyword>
<dbReference type="NCBIfam" id="TIGR00938">
    <property type="entry name" value="thrB_alt"/>
    <property type="match status" value="1"/>
</dbReference>